<comment type="caution">
    <text evidence="1">The sequence shown here is derived from an EMBL/GenBank/DDBJ whole genome shotgun (WGS) entry which is preliminary data.</text>
</comment>
<organism evidence="1 2">
    <name type="scientific">Ophiocordyceps australis</name>
    <dbReference type="NCBI Taxonomy" id="1399860"/>
    <lineage>
        <taxon>Eukaryota</taxon>
        <taxon>Fungi</taxon>
        <taxon>Dikarya</taxon>
        <taxon>Ascomycota</taxon>
        <taxon>Pezizomycotina</taxon>
        <taxon>Sordariomycetes</taxon>
        <taxon>Hypocreomycetidae</taxon>
        <taxon>Hypocreales</taxon>
        <taxon>Ophiocordycipitaceae</taxon>
        <taxon>Ophiocordyceps</taxon>
    </lineage>
</organism>
<reference evidence="1 2" key="1">
    <citation type="submission" date="2017-06" db="EMBL/GenBank/DDBJ databases">
        <title>Ant-infecting Ophiocordyceps genomes reveal a high diversity of potential behavioral manipulation genes and a possible major role for enterotoxins.</title>
        <authorList>
            <person name="De Bekker C."/>
            <person name="Evans H.C."/>
            <person name="Brachmann A."/>
            <person name="Hughes D.P."/>
        </authorList>
    </citation>
    <scope>NUCLEOTIDE SEQUENCE [LARGE SCALE GENOMIC DNA]</scope>
    <source>
        <strain evidence="1 2">Map64</strain>
    </source>
</reference>
<dbReference type="OrthoDB" id="10382743at2759"/>
<proteinExistence type="predicted"/>
<dbReference type="EMBL" id="NJET01000125">
    <property type="protein sequence ID" value="PHH60882.1"/>
    <property type="molecule type" value="Genomic_DNA"/>
</dbReference>
<sequence length="142" mass="16080">MSIAAAVAMPRRVRLEPILEEPETQQHRPRGPVTLDARRKVRKRLRDLLGASAPESKIDAFMNAFDEYAARSHIQRHHSVHLASLELRLHKLEAKVQTDQSLRASLLSALRSLRSKITKFCAKVSTVILADFGMADIETRFD</sequence>
<evidence type="ECO:0000313" key="2">
    <source>
        <dbReference type="Proteomes" id="UP000226192"/>
    </source>
</evidence>
<name>A0A2C5Y0Z0_9HYPO</name>
<gene>
    <name evidence="1" type="ORF">CDD81_1087</name>
</gene>
<evidence type="ECO:0000313" key="1">
    <source>
        <dbReference type="EMBL" id="PHH60882.1"/>
    </source>
</evidence>
<protein>
    <submittedName>
        <fullName evidence="1">Uncharacterized protein</fullName>
    </submittedName>
</protein>
<dbReference type="Proteomes" id="UP000226192">
    <property type="component" value="Unassembled WGS sequence"/>
</dbReference>
<accession>A0A2C5Y0Z0</accession>
<dbReference type="AlphaFoldDB" id="A0A2C5Y0Z0"/>
<keyword evidence="2" id="KW-1185">Reference proteome</keyword>